<protein>
    <recommendedName>
        <fullName evidence="1">DinB-like domain-containing protein</fullName>
    </recommendedName>
</protein>
<evidence type="ECO:0000313" key="2">
    <source>
        <dbReference type="EMBL" id="KYH15052.1"/>
    </source>
</evidence>
<organism evidence="2 3">
    <name type="scientific">Staphylococcus kloosii</name>
    <dbReference type="NCBI Taxonomy" id="29384"/>
    <lineage>
        <taxon>Bacteria</taxon>
        <taxon>Bacillati</taxon>
        <taxon>Bacillota</taxon>
        <taxon>Bacilli</taxon>
        <taxon>Bacillales</taxon>
        <taxon>Staphylococcaceae</taxon>
        <taxon>Staphylococcus</taxon>
    </lineage>
</organism>
<proteinExistence type="predicted"/>
<gene>
    <name evidence="2" type="ORF">A0131_09745</name>
</gene>
<comment type="caution">
    <text evidence="2">The sequence shown here is derived from an EMBL/GenBank/DDBJ whole genome shotgun (WGS) entry which is preliminary data.</text>
</comment>
<dbReference type="InterPro" id="IPR034660">
    <property type="entry name" value="DinB/YfiT-like"/>
</dbReference>
<dbReference type="InterPro" id="IPR024775">
    <property type="entry name" value="DinB-like"/>
</dbReference>
<dbReference type="EMBL" id="LUGM01000002">
    <property type="protein sequence ID" value="KYH15052.1"/>
    <property type="molecule type" value="Genomic_DNA"/>
</dbReference>
<evidence type="ECO:0000259" key="1">
    <source>
        <dbReference type="Pfam" id="PF12867"/>
    </source>
</evidence>
<dbReference type="Pfam" id="PF12867">
    <property type="entry name" value="DinB_2"/>
    <property type="match status" value="1"/>
</dbReference>
<sequence>MIREQFEATYKLLSKHLNDVDEEKATFQPDNANNNIKWQLGHIILLNDYLIFENINGKNALEQSAANYFLWGTSPQDFDGNEPSFESLKLLLKDQFDKIFNSLEEQLKKDRNEPIILKDLDLNMKTFAESIHFSILHTSRHFGQIVLLKSMIDNVK</sequence>
<evidence type="ECO:0000313" key="3">
    <source>
        <dbReference type="Proteomes" id="UP000075418"/>
    </source>
</evidence>
<name>A0A151A6R2_9STAP</name>
<dbReference type="Gene3D" id="1.20.120.450">
    <property type="entry name" value="dinb family like domain"/>
    <property type="match status" value="1"/>
</dbReference>
<reference evidence="2 3" key="1">
    <citation type="submission" date="2016-02" db="EMBL/GenBank/DDBJ databases">
        <title>Draft genome sequence of hydrocarbon degrading Staphylococcus saprophyticus Strain CNV2, isolated from crude-oil contaminated soil from Noonmati Oil Refinery, Guwahati, Assam, India.</title>
        <authorList>
            <person name="Mukherjee A."/>
            <person name="Chettri B."/>
            <person name="Langpoklakpam J."/>
            <person name="Singh A.K."/>
            <person name="Chattopadhyay D.J."/>
        </authorList>
    </citation>
    <scope>NUCLEOTIDE SEQUENCE [LARGE SCALE GENOMIC DNA]</scope>
    <source>
        <strain evidence="2 3">CNV2</strain>
    </source>
</reference>
<dbReference type="Proteomes" id="UP000075418">
    <property type="component" value="Unassembled WGS sequence"/>
</dbReference>
<dbReference type="SUPFAM" id="SSF109854">
    <property type="entry name" value="DinB/YfiT-like putative metalloenzymes"/>
    <property type="match status" value="1"/>
</dbReference>
<feature type="domain" description="DinB-like" evidence="1">
    <location>
        <begin position="5"/>
        <end position="145"/>
    </location>
</feature>
<accession>A0A151A6R2</accession>
<dbReference type="AlphaFoldDB" id="A0A151A6R2"/>
<dbReference type="RefSeq" id="WP_061855198.1">
    <property type="nucleotide sequence ID" value="NZ_JAIEWX010000001.1"/>
</dbReference>